<evidence type="ECO:0000313" key="10">
    <source>
        <dbReference type="Proteomes" id="UP000641588"/>
    </source>
</evidence>
<evidence type="ECO:0000256" key="6">
    <source>
        <dbReference type="ARBA" id="ARBA00023136"/>
    </source>
</evidence>
<evidence type="ECO:0000313" key="9">
    <source>
        <dbReference type="EMBL" id="NOU93176.1"/>
    </source>
</evidence>
<dbReference type="GO" id="GO:0016020">
    <property type="term" value="C:membrane"/>
    <property type="evidence" value="ECO:0007669"/>
    <property type="project" value="UniProtKB-SubCell"/>
</dbReference>
<gene>
    <name evidence="9" type="ORF">GC093_08060</name>
</gene>
<evidence type="ECO:0000259" key="8">
    <source>
        <dbReference type="Pfam" id="PF16916"/>
    </source>
</evidence>
<dbReference type="InterPro" id="IPR036837">
    <property type="entry name" value="Cation_efflux_CTD_sf"/>
</dbReference>
<dbReference type="NCBIfam" id="TIGR01297">
    <property type="entry name" value="CDF"/>
    <property type="match status" value="1"/>
</dbReference>
<dbReference type="SUPFAM" id="SSF160240">
    <property type="entry name" value="Cation efflux protein cytoplasmic domain-like"/>
    <property type="match status" value="1"/>
</dbReference>
<dbReference type="InterPro" id="IPR002524">
    <property type="entry name" value="Cation_efflux"/>
</dbReference>
<proteinExistence type="inferred from homology"/>
<dbReference type="Proteomes" id="UP000641588">
    <property type="component" value="Unassembled WGS sequence"/>
</dbReference>
<dbReference type="InterPro" id="IPR050291">
    <property type="entry name" value="CDF_Transporter"/>
</dbReference>
<dbReference type="EMBL" id="WHOD01000044">
    <property type="protein sequence ID" value="NOU93176.1"/>
    <property type="molecule type" value="Genomic_DNA"/>
</dbReference>
<evidence type="ECO:0000256" key="5">
    <source>
        <dbReference type="ARBA" id="ARBA00022989"/>
    </source>
</evidence>
<dbReference type="PANTHER" id="PTHR43840:SF15">
    <property type="entry name" value="MITOCHONDRIAL METAL TRANSPORTER 1-RELATED"/>
    <property type="match status" value="1"/>
</dbReference>
<comment type="caution">
    <text evidence="9">The sequence shown here is derived from an EMBL/GenBank/DDBJ whole genome shotgun (WGS) entry which is preliminary data.</text>
</comment>
<dbReference type="GO" id="GO:0008324">
    <property type="term" value="F:monoatomic cation transmembrane transporter activity"/>
    <property type="evidence" value="ECO:0007669"/>
    <property type="project" value="InterPro"/>
</dbReference>
<keyword evidence="5 7" id="KW-1133">Transmembrane helix</keyword>
<dbReference type="SUPFAM" id="SSF161111">
    <property type="entry name" value="Cation efflux protein transmembrane domain-like"/>
    <property type="match status" value="1"/>
</dbReference>
<feature type="domain" description="Cation efflux protein cytoplasmic" evidence="8">
    <location>
        <begin position="82"/>
        <end position="158"/>
    </location>
</feature>
<evidence type="ECO:0000256" key="4">
    <source>
        <dbReference type="ARBA" id="ARBA00022692"/>
    </source>
</evidence>
<keyword evidence="3" id="KW-0813">Transport</keyword>
<dbReference type="Pfam" id="PF16916">
    <property type="entry name" value="ZT_dimer"/>
    <property type="match status" value="1"/>
</dbReference>
<comment type="subcellular location">
    <subcellularLocation>
        <location evidence="1">Membrane</location>
        <topology evidence="1">Multi-pass membrane protein</topology>
    </subcellularLocation>
</comment>
<feature type="transmembrane region" description="Helical" evidence="7">
    <location>
        <begin position="21"/>
        <end position="39"/>
    </location>
</feature>
<evidence type="ECO:0000256" key="1">
    <source>
        <dbReference type="ARBA" id="ARBA00004141"/>
    </source>
</evidence>
<reference evidence="9" key="1">
    <citation type="submission" date="2019-10" db="EMBL/GenBank/DDBJ databases">
        <title>Description of Paenibacillus glebae sp. nov.</title>
        <authorList>
            <person name="Carlier A."/>
            <person name="Qi S."/>
        </authorList>
    </citation>
    <scope>NUCLEOTIDE SEQUENCE</scope>
    <source>
        <strain evidence="9">LMG 31456</strain>
    </source>
</reference>
<comment type="similarity">
    <text evidence="2">Belongs to the cation diffusion facilitator (CDF) transporter (TC 2.A.4) family.</text>
</comment>
<sequence>MESDGMAIRKAAWNKEIQSNTLFSADSAVVGIGAAIIGDKYDIDFLSYGDAAAGIVVAYFVLILAYHMGREAVDVLMEKTVSSEKLREYKELVFSVQEVKRIDRLRARAFGQYVMIDVRVGIPAQLSVQEGHDVSRKIKQTIIEHHNDVEEVLIHLNPWYEEEKMNIIR</sequence>
<dbReference type="InterPro" id="IPR027470">
    <property type="entry name" value="Cation_efflux_CTD"/>
</dbReference>
<evidence type="ECO:0000256" key="3">
    <source>
        <dbReference type="ARBA" id="ARBA00022448"/>
    </source>
</evidence>
<keyword evidence="4 7" id="KW-0812">Transmembrane</keyword>
<accession>A0A972GLU4</accession>
<name>A0A972GLU4_9BACL</name>
<protein>
    <submittedName>
        <fullName evidence="9">Cation diffusion facilitator family transporter</fullName>
    </submittedName>
</protein>
<dbReference type="InterPro" id="IPR027469">
    <property type="entry name" value="Cation_efflux_TMD_sf"/>
</dbReference>
<keyword evidence="10" id="KW-1185">Reference proteome</keyword>
<dbReference type="AlphaFoldDB" id="A0A972GLU4"/>
<feature type="transmembrane region" description="Helical" evidence="7">
    <location>
        <begin position="51"/>
        <end position="69"/>
    </location>
</feature>
<evidence type="ECO:0000256" key="2">
    <source>
        <dbReference type="ARBA" id="ARBA00008114"/>
    </source>
</evidence>
<evidence type="ECO:0000256" key="7">
    <source>
        <dbReference type="SAM" id="Phobius"/>
    </source>
</evidence>
<keyword evidence="6 7" id="KW-0472">Membrane</keyword>
<organism evidence="9 10">
    <name type="scientific">Paenibacillus foliorum</name>
    <dbReference type="NCBI Taxonomy" id="2654974"/>
    <lineage>
        <taxon>Bacteria</taxon>
        <taxon>Bacillati</taxon>
        <taxon>Bacillota</taxon>
        <taxon>Bacilli</taxon>
        <taxon>Bacillales</taxon>
        <taxon>Paenibacillaceae</taxon>
        <taxon>Paenibacillus</taxon>
    </lineage>
</organism>
<dbReference type="PANTHER" id="PTHR43840">
    <property type="entry name" value="MITOCHONDRIAL METAL TRANSPORTER 1-RELATED"/>
    <property type="match status" value="1"/>
</dbReference>
<dbReference type="Gene3D" id="3.30.70.1350">
    <property type="entry name" value="Cation efflux protein, cytoplasmic domain"/>
    <property type="match status" value="1"/>
</dbReference>